<geneLocation type="plastid" evidence="6"/>
<keyword evidence="9" id="KW-1185">Reference proteome</keyword>
<keyword evidence="3 5" id="KW-1133">Transmembrane helix</keyword>
<evidence type="ECO:0000256" key="5">
    <source>
        <dbReference type="SAM" id="Phobius"/>
    </source>
</evidence>
<dbReference type="EMBL" id="KX897545">
    <property type="protein sequence ID" value="APP87826.1"/>
    <property type="molecule type" value="Genomic_DNA"/>
</dbReference>
<evidence type="ECO:0000313" key="6">
    <source>
        <dbReference type="EMBL" id="APP87826.1"/>
    </source>
</evidence>
<keyword evidence="2 5" id="KW-0812">Transmembrane</keyword>
<keyword evidence="6" id="KW-0934">Plastid</keyword>
<evidence type="ECO:0000256" key="3">
    <source>
        <dbReference type="ARBA" id="ARBA00022989"/>
    </source>
</evidence>
<reference evidence="6" key="1">
    <citation type="journal article" date="2017" name="Protist">
        <title>Diversity of the Photosynthetic Paulinella Species, with the Description of Paulinella micropora sp. nov. and the Chromatophore Genome Sequence for strain KR01.</title>
        <authorList>
            <person name="Lhee D."/>
            <person name="Yang E.C."/>
            <person name="Kim J.I."/>
            <person name="Nakayama T."/>
            <person name="Zuccarello G."/>
            <person name="Andersen R.A."/>
            <person name="Yoon H.S."/>
        </authorList>
    </citation>
    <scope>NUCLEOTIDE SEQUENCE</scope>
    <source>
        <strain evidence="7">FK01</strain>
        <strain evidence="6">KR01</strain>
    </source>
</reference>
<feature type="transmembrane region" description="Helical" evidence="5">
    <location>
        <begin position="122"/>
        <end position="144"/>
    </location>
</feature>
<keyword evidence="4 5" id="KW-0472">Membrane</keyword>
<evidence type="ECO:0000256" key="2">
    <source>
        <dbReference type="ARBA" id="ARBA00022692"/>
    </source>
</evidence>
<dbReference type="SUPFAM" id="SSF161084">
    <property type="entry name" value="MAPEG domain-like"/>
    <property type="match status" value="1"/>
</dbReference>
<feature type="transmembrane region" description="Helical" evidence="5">
    <location>
        <begin position="12"/>
        <end position="31"/>
    </location>
</feature>
<sequence>MELFLIPSAPFAWSLVLTSAVVVLSIIPLGAARSRANFEMKDMAAPRAIFDRLPPWGKRANWAHQNSFESFTLHAPACLLCIIAVLATKESTSLAIGAALLHPFLRLMYIFVYIANIPPIRGLCWIGALLCSAILYSEGLKLMLAI</sequence>
<evidence type="ECO:0000256" key="1">
    <source>
        <dbReference type="ARBA" id="ARBA00004370"/>
    </source>
</evidence>
<dbReference type="PANTHER" id="PTHR35371">
    <property type="entry name" value="INNER MEMBRANE PROTEIN"/>
    <property type="match status" value="1"/>
</dbReference>
<accession>A0A1L5YAV2</accession>
<reference evidence="8 9" key="2">
    <citation type="submission" date="2019-06" db="EMBL/GenBank/DDBJ databases">
        <title>A hidden player of endosymbiotic evolution: DNA virus triggered massive gene transfer.</title>
        <authorList>
            <person name="Matsuo M."/>
            <person name="Katahata A."/>
            <person name="Tachikawa M."/>
            <person name="Minakuchi Y."/>
            <person name="Noguchi H."/>
            <person name="Toyoda A."/>
            <person name="Fujiyama A."/>
            <person name="Suzuki Y."/>
            <person name="Satoh S."/>
            <person name="Nakayama T."/>
            <person name="Kamikawa R."/>
            <person name="Nomura M."/>
            <person name="Inagaki Y."/>
            <person name="Ishida K."/>
            <person name="Obokata J."/>
        </authorList>
    </citation>
    <scope>NUCLEOTIDE SEQUENCE [LARGE SCALE GENOMIC DNA]</scope>
    <source>
        <strain evidence="8 9">MYN1</strain>
    </source>
</reference>
<organism evidence="6">
    <name type="scientific">Paulinella micropora</name>
    <dbReference type="NCBI Taxonomy" id="1928728"/>
    <lineage>
        <taxon>Eukaryota</taxon>
        <taxon>Sar</taxon>
        <taxon>Rhizaria</taxon>
        <taxon>Cercozoa</taxon>
        <taxon>Imbricatea</taxon>
        <taxon>Silicofilosea</taxon>
        <taxon>Euglyphida</taxon>
        <taxon>Paulinellidae</taxon>
        <taxon>Paulinella</taxon>
    </lineage>
</organism>
<gene>
    <name evidence="8" type="primary">MYN1_Chr_846</name>
    <name evidence="6" type="ORF">PCKR_018</name>
    <name evidence="7" type="ORF">PFK_018</name>
    <name evidence="8" type="ORF">PMYN1_Chma867</name>
</gene>
<dbReference type="InterPro" id="IPR001129">
    <property type="entry name" value="Membr-assoc_MAPEG"/>
</dbReference>
<dbReference type="Proteomes" id="UP000503178">
    <property type="component" value="Chromatophore Pltd"/>
</dbReference>
<evidence type="ECO:0000313" key="7">
    <source>
        <dbReference type="EMBL" id="AQX44593.1"/>
    </source>
</evidence>
<dbReference type="PANTHER" id="PTHR35371:SF1">
    <property type="entry name" value="BLR7753 PROTEIN"/>
    <property type="match status" value="1"/>
</dbReference>
<dbReference type="InterPro" id="IPR023352">
    <property type="entry name" value="MAPEG-like_dom_sf"/>
</dbReference>
<dbReference type="EMBL" id="KY124271">
    <property type="protein sequence ID" value="AQX44593.1"/>
    <property type="molecule type" value="Genomic_DNA"/>
</dbReference>
<proteinExistence type="predicted"/>
<evidence type="ECO:0008006" key="10">
    <source>
        <dbReference type="Google" id="ProtNLM"/>
    </source>
</evidence>
<name>A0A1L5YAV2_9EUKA</name>
<evidence type="ECO:0000313" key="8">
    <source>
        <dbReference type="EMBL" id="BBL86671.1"/>
    </source>
</evidence>
<dbReference type="Gene3D" id="1.20.120.550">
    <property type="entry name" value="Membrane associated eicosanoid/glutathione metabolism-like domain"/>
    <property type="match status" value="1"/>
</dbReference>
<feature type="transmembrane region" description="Helical" evidence="5">
    <location>
        <begin position="68"/>
        <end position="88"/>
    </location>
</feature>
<dbReference type="EMBL" id="LC490351">
    <property type="protein sequence ID" value="BBL86671.1"/>
    <property type="molecule type" value="Genomic_DNA"/>
</dbReference>
<dbReference type="GO" id="GO:0016020">
    <property type="term" value="C:membrane"/>
    <property type="evidence" value="ECO:0007669"/>
    <property type="project" value="UniProtKB-SubCell"/>
</dbReference>
<feature type="transmembrane region" description="Helical" evidence="5">
    <location>
        <begin position="94"/>
        <end position="115"/>
    </location>
</feature>
<protein>
    <recommendedName>
        <fullName evidence="10">MAPEG family protein</fullName>
    </recommendedName>
</protein>
<evidence type="ECO:0000313" key="9">
    <source>
        <dbReference type="Proteomes" id="UP000503178"/>
    </source>
</evidence>
<evidence type="ECO:0000256" key="4">
    <source>
        <dbReference type="ARBA" id="ARBA00023136"/>
    </source>
</evidence>
<comment type="subcellular location">
    <subcellularLocation>
        <location evidence="1">Membrane</location>
    </subcellularLocation>
</comment>
<dbReference type="AlphaFoldDB" id="A0A1L5YAV2"/>
<dbReference type="Pfam" id="PF01124">
    <property type="entry name" value="MAPEG"/>
    <property type="match status" value="1"/>
</dbReference>